<evidence type="ECO:0000313" key="4">
    <source>
        <dbReference type="Proteomes" id="UP000199170"/>
    </source>
</evidence>
<keyword evidence="4" id="KW-1185">Reference proteome</keyword>
<name>A0A1H3GHT6_9EURY</name>
<proteinExistence type="predicted"/>
<dbReference type="RefSeq" id="WP_089766988.1">
    <property type="nucleotide sequence ID" value="NZ_FNPB01000005.1"/>
</dbReference>
<feature type="compositionally biased region" description="Low complexity" evidence="2">
    <location>
        <begin position="9"/>
        <end position="27"/>
    </location>
</feature>
<feature type="coiled-coil region" evidence="1">
    <location>
        <begin position="99"/>
        <end position="126"/>
    </location>
</feature>
<accession>A0A1H3GHT6</accession>
<dbReference type="OrthoDB" id="307601at2157"/>
<dbReference type="AlphaFoldDB" id="A0A1H3GHT6"/>
<evidence type="ECO:0000256" key="2">
    <source>
        <dbReference type="SAM" id="MobiDB-lite"/>
    </source>
</evidence>
<gene>
    <name evidence="3" type="ORF">SAMN04487946_105168</name>
</gene>
<dbReference type="Proteomes" id="UP000199170">
    <property type="component" value="Unassembled WGS sequence"/>
</dbReference>
<reference evidence="4" key="1">
    <citation type="submission" date="2016-10" db="EMBL/GenBank/DDBJ databases">
        <authorList>
            <person name="Varghese N."/>
            <person name="Submissions S."/>
        </authorList>
    </citation>
    <scope>NUCLEOTIDE SEQUENCE [LARGE SCALE GENOMIC DNA]</scope>
    <source>
        <strain evidence="4">CGMCC 1.10118</strain>
    </source>
</reference>
<feature type="region of interest" description="Disordered" evidence="2">
    <location>
        <begin position="1"/>
        <end position="46"/>
    </location>
</feature>
<dbReference type="Gene3D" id="1.20.5.4090">
    <property type="match status" value="1"/>
</dbReference>
<dbReference type="EMBL" id="FNPB01000005">
    <property type="protein sequence ID" value="SDY02620.1"/>
    <property type="molecule type" value="Genomic_DNA"/>
</dbReference>
<protein>
    <submittedName>
        <fullName evidence="3">Uncharacterized protein</fullName>
    </submittedName>
</protein>
<sequence length="139" mass="15196">MSEETSDADTGTDQQPSSDSDSAAPDTETSDESPLTIALPDGSESVSDAIIAHREMLSEPRDHGLATEQDITHLSEAVEGLSTDIEGLSQQYEEDRPAITELQNVVEQQQRQIRELQSMVTSLAEILGTETEWQTFDDS</sequence>
<organism evidence="3 4">
    <name type="scientific">Halobellus clavatus</name>
    <dbReference type="NCBI Taxonomy" id="660517"/>
    <lineage>
        <taxon>Archaea</taxon>
        <taxon>Methanobacteriati</taxon>
        <taxon>Methanobacteriota</taxon>
        <taxon>Stenosarchaea group</taxon>
        <taxon>Halobacteria</taxon>
        <taxon>Halobacteriales</taxon>
        <taxon>Haloferacaceae</taxon>
        <taxon>Halobellus</taxon>
    </lineage>
</organism>
<evidence type="ECO:0000313" key="3">
    <source>
        <dbReference type="EMBL" id="SDY02620.1"/>
    </source>
</evidence>
<keyword evidence="1" id="KW-0175">Coiled coil</keyword>
<evidence type="ECO:0000256" key="1">
    <source>
        <dbReference type="SAM" id="Coils"/>
    </source>
</evidence>